<feature type="domain" description="Alpha-L-fucosidase C-terminal" evidence="7">
    <location>
        <begin position="443"/>
        <end position="525"/>
    </location>
</feature>
<dbReference type="GO" id="GO:0006004">
    <property type="term" value="P:fucose metabolic process"/>
    <property type="evidence" value="ECO:0007669"/>
    <property type="project" value="TreeGrafter"/>
</dbReference>
<evidence type="ECO:0000256" key="2">
    <source>
        <dbReference type="ARBA" id="ARBA00012662"/>
    </source>
</evidence>
<proteinExistence type="inferred from homology"/>
<keyword evidence="4" id="KW-0378">Hydrolase</keyword>
<dbReference type="Gene3D" id="3.20.20.80">
    <property type="entry name" value="Glycosidases"/>
    <property type="match status" value="1"/>
</dbReference>
<dbReference type="GO" id="GO:0004560">
    <property type="term" value="F:alpha-L-fucosidase activity"/>
    <property type="evidence" value="ECO:0007669"/>
    <property type="project" value="InterPro"/>
</dbReference>
<reference evidence="8" key="1">
    <citation type="journal article" date="2020" name="mSystems">
        <title>Genome- and Community-Level Interaction Insights into Carbon Utilization and Element Cycling Functions of Hydrothermarchaeota in Hydrothermal Sediment.</title>
        <authorList>
            <person name="Zhou Z."/>
            <person name="Liu Y."/>
            <person name="Xu W."/>
            <person name="Pan J."/>
            <person name="Luo Z.H."/>
            <person name="Li M."/>
        </authorList>
    </citation>
    <scope>NUCLEOTIDE SEQUENCE [LARGE SCALE GENOMIC DNA]</scope>
    <source>
        <strain evidence="8">SpSt-1217</strain>
    </source>
</reference>
<dbReference type="PANTHER" id="PTHR10030">
    <property type="entry name" value="ALPHA-L-FUCOSIDASE"/>
    <property type="match status" value="1"/>
</dbReference>
<dbReference type="Pfam" id="PF16757">
    <property type="entry name" value="Fucosidase_C"/>
    <property type="match status" value="1"/>
</dbReference>
<evidence type="ECO:0000256" key="4">
    <source>
        <dbReference type="ARBA" id="ARBA00022801"/>
    </source>
</evidence>
<dbReference type="InterPro" id="IPR057739">
    <property type="entry name" value="Glyco_hydro_29_N"/>
</dbReference>
<keyword evidence="3" id="KW-0732">Signal</keyword>
<dbReference type="Gene3D" id="2.60.40.1180">
    <property type="entry name" value="Golgi alpha-mannosidase II"/>
    <property type="match status" value="1"/>
</dbReference>
<organism evidence="8">
    <name type="scientific">Mariniphaga anaerophila</name>
    <dbReference type="NCBI Taxonomy" id="1484053"/>
    <lineage>
        <taxon>Bacteria</taxon>
        <taxon>Pseudomonadati</taxon>
        <taxon>Bacteroidota</taxon>
        <taxon>Bacteroidia</taxon>
        <taxon>Marinilabiliales</taxon>
        <taxon>Prolixibacteraceae</taxon>
        <taxon>Mariniphaga</taxon>
    </lineage>
</organism>
<dbReference type="InterPro" id="IPR000933">
    <property type="entry name" value="Glyco_hydro_29"/>
</dbReference>
<gene>
    <name evidence="8" type="ORF">ENN90_13865</name>
</gene>
<dbReference type="InterPro" id="IPR031919">
    <property type="entry name" value="Fucosidase_C"/>
</dbReference>
<evidence type="ECO:0000256" key="3">
    <source>
        <dbReference type="ARBA" id="ARBA00022729"/>
    </source>
</evidence>
<comment type="caution">
    <text evidence="8">The sequence shown here is derived from an EMBL/GenBank/DDBJ whole genome shotgun (WGS) entry which is preliminary data.</text>
</comment>
<dbReference type="EMBL" id="DSDK01000778">
    <property type="protein sequence ID" value="HDR52681.1"/>
    <property type="molecule type" value="Genomic_DNA"/>
</dbReference>
<dbReference type="Proteomes" id="UP000886047">
    <property type="component" value="Unassembled WGS sequence"/>
</dbReference>
<protein>
    <recommendedName>
        <fullName evidence="2">alpha-L-fucosidase</fullName>
        <ecNumber evidence="2">3.2.1.51</ecNumber>
    </recommendedName>
</protein>
<dbReference type="GO" id="GO:0016139">
    <property type="term" value="P:glycoside catabolic process"/>
    <property type="evidence" value="ECO:0007669"/>
    <property type="project" value="TreeGrafter"/>
</dbReference>
<dbReference type="AlphaFoldDB" id="A0A831LY96"/>
<sequence length="528" mass="61439">MNTTGNKNQTLQFKMILIFSVLLFALVSRGQKTTEDNFSSDSEQHMLPKNERNYLHTSGYIEDVPVAEYRWASRQAYEDFNDMKFGIRIHWGLYSITEQPKESWPYLTLSHEEKQAYNELYKTWNPQGFNANEWMDLFANSGMKMFAFTTKHHEGFSMFDTKTRVKRRVNFTSQTGPVIEECDLAYSIMETPFKRDVVKELTDAARERGIKIDLYYSHPDWYDADFRPYVWHPLQVPSSDSLSVRGKDLIPLDKNHWGDVGAVMTPDPTAEEVDRMIKRHRDQLIELLTNYGKIDMVCLDMWFGPTIWPKLRETIIELRKIQPDVMFRARGIGNYGDYYTPERFVPGDKENTNVPWFVIYPLGSHFSYEKDSANHKGAKWIVHNIIDCAAKGGNFMVGVGPNGNGEFHPVAKAQLLQTGKWLKQNGEGIYATRPRNASFWKENENIRFTRTKDERSIYVHCFDWPGEQLILETVKPEKGAQIFLVGNNQALNWKFNQMGNLEIETPKNLLDQIPEELQLAFTFKIIEN</sequence>
<evidence type="ECO:0000259" key="7">
    <source>
        <dbReference type="Pfam" id="PF16757"/>
    </source>
</evidence>
<evidence type="ECO:0000313" key="8">
    <source>
        <dbReference type="EMBL" id="HDR52681.1"/>
    </source>
</evidence>
<dbReference type="InterPro" id="IPR013780">
    <property type="entry name" value="Glyco_hydro_b"/>
</dbReference>
<evidence type="ECO:0000259" key="6">
    <source>
        <dbReference type="Pfam" id="PF01120"/>
    </source>
</evidence>
<dbReference type="Pfam" id="PF01120">
    <property type="entry name" value="Alpha_L_fucos"/>
    <property type="match status" value="1"/>
</dbReference>
<evidence type="ECO:0000256" key="1">
    <source>
        <dbReference type="ARBA" id="ARBA00007951"/>
    </source>
</evidence>
<feature type="domain" description="Glycoside hydrolase family 29 N-terminal" evidence="6">
    <location>
        <begin position="71"/>
        <end position="427"/>
    </location>
</feature>
<evidence type="ECO:0000256" key="5">
    <source>
        <dbReference type="ARBA" id="ARBA00023295"/>
    </source>
</evidence>
<comment type="similarity">
    <text evidence="1">Belongs to the glycosyl hydrolase 29 family.</text>
</comment>
<keyword evidence="5" id="KW-0326">Glycosidase</keyword>
<name>A0A831LY96_9BACT</name>
<accession>A0A831LY96</accession>
<dbReference type="PANTHER" id="PTHR10030:SF37">
    <property type="entry name" value="ALPHA-L-FUCOSIDASE-RELATED"/>
    <property type="match status" value="1"/>
</dbReference>
<dbReference type="GO" id="GO:0005764">
    <property type="term" value="C:lysosome"/>
    <property type="evidence" value="ECO:0007669"/>
    <property type="project" value="TreeGrafter"/>
</dbReference>
<dbReference type="SMART" id="SM00812">
    <property type="entry name" value="Alpha_L_fucos"/>
    <property type="match status" value="1"/>
</dbReference>
<dbReference type="SUPFAM" id="SSF51445">
    <property type="entry name" value="(Trans)glycosidases"/>
    <property type="match status" value="1"/>
</dbReference>
<dbReference type="InterPro" id="IPR017853">
    <property type="entry name" value="GH"/>
</dbReference>
<dbReference type="EC" id="3.2.1.51" evidence="2"/>